<dbReference type="InterPro" id="IPR050099">
    <property type="entry name" value="SIS_GmhA/DiaA_subfam"/>
</dbReference>
<dbReference type="Gene3D" id="3.40.50.10490">
    <property type="entry name" value="Glucose-6-phosphate isomerase like protein, domain 1"/>
    <property type="match status" value="1"/>
</dbReference>
<dbReference type="SUPFAM" id="SSF53697">
    <property type="entry name" value="SIS domain"/>
    <property type="match status" value="1"/>
</dbReference>
<dbReference type="AlphaFoldDB" id="A0A850T1I1"/>
<dbReference type="PROSITE" id="PS51464">
    <property type="entry name" value="SIS"/>
    <property type="match status" value="1"/>
</dbReference>
<feature type="domain" description="SIS" evidence="1">
    <location>
        <begin position="44"/>
        <end position="196"/>
    </location>
</feature>
<dbReference type="PANTHER" id="PTHR30390:SF7">
    <property type="entry name" value="PHOSPHOHEPTOSE ISOMERASE"/>
    <property type="match status" value="1"/>
</dbReference>
<protein>
    <submittedName>
        <fullName evidence="2">SIS domain-containing protein</fullName>
    </submittedName>
</protein>
<evidence type="ECO:0000313" key="3">
    <source>
        <dbReference type="Proteomes" id="UP000553343"/>
    </source>
</evidence>
<dbReference type="RefSeq" id="WP_178366405.1">
    <property type="nucleotide sequence ID" value="NZ_JACADJ010000021.1"/>
</dbReference>
<sequence length="196" mass="21394">MEIKKITAYDWLKKLDNIIQTTLCKKEGSLTNFNSCLGEAGLLILEKVTSGASIWWAGNGGSAAICSHLSQDMLNKLGAKSFFLGDTSLITCMGNDFGYEAVYCRPLENFMQQGDLLIAISSSGNSENILACADLADKKNVSLITLSGMNEGNRLWNRKSDISFFVDATLYGLVEVAHEAILHSIIETLWLAQKDG</sequence>
<dbReference type="PANTHER" id="PTHR30390">
    <property type="entry name" value="SEDOHEPTULOSE 7-PHOSPHATE ISOMERASE / DNAA INITIATOR-ASSOCIATING FACTOR FOR REPLICATION INITIATION"/>
    <property type="match status" value="1"/>
</dbReference>
<reference evidence="2 3" key="1">
    <citation type="submission" date="2020-06" db="EMBL/GenBank/DDBJ databases">
        <title>High-quality draft genome of sulfate reducer Desulfobacter latus type strain AcrS2 isolated from marine sediment.</title>
        <authorList>
            <person name="Hoppe M."/>
            <person name="Larsen C.K."/>
            <person name="Marshall I.P.G."/>
            <person name="Schramm A."/>
            <person name="Marietou A.G."/>
        </authorList>
    </citation>
    <scope>NUCLEOTIDE SEQUENCE [LARGE SCALE GENOMIC DNA]</scope>
    <source>
        <strain evidence="2 3">AcRS2</strain>
    </source>
</reference>
<proteinExistence type="predicted"/>
<name>A0A850T1I1_9BACT</name>
<dbReference type="GO" id="GO:1901135">
    <property type="term" value="P:carbohydrate derivative metabolic process"/>
    <property type="evidence" value="ECO:0007669"/>
    <property type="project" value="InterPro"/>
</dbReference>
<dbReference type="Pfam" id="PF13580">
    <property type="entry name" value="SIS_2"/>
    <property type="match status" value="1"/>
</dbReference>
<dbReference type="InterPro" id="IPR046348">
    <property type="entry name" value="SIS_dom_sf"/>
</dbReference>
<dbReference type="GO" id="GO:0097367">
    <property type="term" value="F:carbohydrate derivative binding"/>
    <property type="evidence" value="ECO:0007669"/>
    <property type="project" value="InterPro"/>
</dbReference>
<evidence type="ECO:0000259" key="1">
    <source>
        <dbReference type="PROSITE" id="PS51464"/>
    </source>
</evidence>
<comment type="caution">
    <text evidence="2">The sequence shown here is derived from an EMBL/GenBank/DDBJ whole genome shotgun (WGS) entry which is preliminary data.</text>
</comment>
<accession>A0A850T1I1</accession>
<evidence type="ECO:0000313" key="2">
    <source>
        <dbReference type="EMBL" id="NWH04951.1"/>
    </source>
</evidence>
<dbReference type="CDD" id="cd05006">
    <property type="entry name" value="SIS_GmhA"/>
    <property type="match status" value="1"/>
</dbReference>
<dbReference type="InterPro" id="IPR001347">
    <property type="entry name" value="SIS_dom"/>
</dbReference>
<gene>
    <name evidence="2" type="ORF">HXW94_08145</name>
</gene>
<organism evidence="2 3">
    <name type="scientific">Desulfobacter latus</name>
    <dbReference type="NCBI Taxonomy" id="2292"/>
    <lineage>
        <taxon>Bacteria</taxon>
        <taxon>Pseudomonadati</taxon>
        <taxon>Thermodesulfobacteriota</taxon>
        <taxon>Desulfobacteria</taxon>
        <taxon>Desulfobacterales</taxon>
        <taxon>Desulfobacteraceae</taxon>
        <taxon>Desulfobacter</taxon>
    </lineage>
</organism>
<dbReference type="EMBL" id="JACADJ010000021">
    <property type="protein sequence ID" value="NWH04951.1"/>
    <property type="molecule type" value="Genomic_DNA"/>
</dbReference>
<dbReference type="InterPro" id="IPR035461">
    <property type="entry name" value="GmhA/DiaA"/>
</dbReference>
<dbReference type="Proteomes" id="UP000553343">
    <property type="component" value="Unassembled WGS sequence"/>
</dbReference>
<keyword evidence="3" id="KW-1185">Reference proteome</keyword>